<dbReference type="InterPro" id="IPR036689">
    <property type="entry name" value="ESAT-6-like_sf"/>
</dbReference>
<dbReference type="InterPro" id="IPR010310">
    <property type="entry name" value="T7SS_ESAT-6-like"/>
</dbReference>
<feature type="coiled-coil region" evidence="1">
    <location>
        <begin position="4"/>
        <end position="34"/>
    </location>
</feature>
<accession>A0ABT1PE86</accession>
<evidence type="ECO:0000256" key="1">
    <source>
        <dbReference type="SAM" id="Coils"/>
    </source>
</evidence>
<reference evidence="2 3" key="1">
    <citation type="submission" date="2022-06" db="EMBL/GenBank/DDBJ databases">
        <title>Draft genome sequence of type strain Streptomyces rubrisoli DSM 42083.</title>
        <authorList>
            <person name="Duangmal K."/>
            <person name="Klaysubun C."/>
        </authorList>
    </citation>
    <scope>NUCLEOTIDE SEQUENCE [LARGE SCALE GENOMIC DNA]</scope>
    <source>
        <strain evidence="2 3">DSM 42083</strain>
    </source>
</reference>
<keyword evidence="1" id="KW-0175">Coiled coil</keyword>
<keyword evidence="3" id="KW-1185">Reference proteome</keyword>
<organism evidence="2 3">
    <name type="scientific">Streptantibioticus rubrisoli</name>
    <dbReference type="NCBI Taxonomy" id="1387313"/>
    <lineage>
        <taxon>Bacteria</taxon>
        <taxon>Bacillati</taxon>
        <taxon>Actinomycetota</taxon>
        <taxon>Actinomycetes</taxon>
        <taxon>Kitasatosporales</taxon>
        <taxon>Streptomycetaceae</taxon>
        <taxon>Streptantibioticus</taxon>
    </lineage>
</organism>
<dbReference type="EMBL" id="JANFNH010000018">
    <property type="protein sequence ID" value="MCQ4043677.1"/>
    <property type="molecule type" value="Genomic_DNA"/>
</dbReference>
<dbReference type="Pfam" id="PF06013">
    <property type="entry name" value="WXG100"/>
    <property type="match status" value="1"/>
</dbReference>
<gene>
    <name evidence="2" type="ORF">NON19_17025</name>
</gene>
<dbReference type="NCBIfam" id="TIGR03930">
    <property type="entry name" value="WXG100_ESAT6"/>
    <property type="match status" value="1"/>
</dbReference>
<protein>
    <submittedName>
        <fullName evidence="2">WXG100 family type VII secretion target</fullName>
    </submittedName>
</protein>
<dbReference type="Gene3D" id="1.10.287.1060">
    <property type="entry name" value="ESAT-6-like"/>
    <property type="match status" value="1"/>
</dbReference>
<dbReference type="SUPFAM" id="SSF140453">
    <property type="entry name" value="EsxAB dimer-like"/>
    <property type="match status" value="1"/>
</dbReference>
<comment type="caution">
    <text evidence="2">The sequence shown here is derived from an EMBL/GenBank/DDBJ whole genome shotgun (WGS) entry which is preliminary data.</text>
</comment>
<sequence length="114" mass="12707">MAGNQNLNVEHEDLKSLEDALENMKGHLHQQIQTLYHVVDQVSASWSGLAATEYRNLQQQVNEDAKQINGILELVKEMISSAKGHFSQMDQEHQEALKRLQGGSGDNSILARLG</sequence>
<evidence type="ECO:0000313" key="3">
    <source>
        <dbReference type="Proteomes" id="UP001206206"/>
    </source>
</evidence>
<proteinExistence type="predicted"/>
<dbReference type="Proteomes" id="UP001206206">
    <property type="component" value="Unassembled WGS sequence"/>
</dbReference>
<dbReference type="RefSeq" id="WP_255929004.1">
    <property type="nucleotide sequence ID" value="NZ_JANFNH010000018.1"/>
</dbReference>
<name>A0ABT1PE86_9ACTN</name>
<evidence type="ECO:0000313" key="2">
    <source>
        <dbReference type="EMBL" id="MCQ4043677.1"/>
    </source>
</evidence>